<dbReference type="OrthoDB" id="3038390at2759"/>
<dbReference type="AlphaFoldDB" id="A0A8H7DIE5"/>
<protein>
    <submittedName>
        <fullName evidence="1">Uncharacterized protein</fullName>
    </submittedName>
</protein>
<gene>
    <name evidence="1" type="ORF">MVEN_00107700</name>
</gene>
<proteinExistence type="predicted"/>
<sequence length="136" mass="15882">MADAPLQTIDISSVAENVKDVVRVLKRNVRGRYSHLKRGFPDLSHLPREDQDRIHNFMNMETHEDVEEFKIWIRSLPDPNGVLMRRWEHNEMHEWLLLSHAANNAQTGTGMGLVESFIQYEILDTLRATEIEMMLS</sequence>
<dbReference type="EMBL" id="JACAZI010000001">
    <property type="protein sequence ID" value="KAF7372461.1"/>
    <property type="molecule type" value="Genomic_DNA"/>
</dbReference>
<evidence type="ECO:0000313" key="2">
    <source>
        <dbReference type="Proteomes" id="UP000620124"/>
    </source>
</evidence>
<keyword evidence="2" id="KW-1185">Reference proteome</keyword>
<reference evidence="1" key="1">
    <citation type="submission" date="2020-05" db="EMBL/GenBank/DDBJ databases">
        <title>Mycena genomes resolve the evolution of fungal bioluminescence.</title>
        <authorList>
            <person name="Tsai I.J."/>
        </authorList>
    </citation>
    <scope>NUCLEOTIDE SEQUENCE</scope>
    <source>
        <strain evidence="1">CCC161011</strain>
    </source>
</reference>
<dbReference type="Proteomes" id="UP000620124">
    <property type="component" value="Unassembled WGS sequence"/>
</dbReference>
<name>A0A8H7DIE5_9AGAR</name>
<accession>A0A8H7DIE5</accession>
<comment type="caution">
    <text evidence="1">The sequence shown here is derived from an EMBL/GenBank/DDBJ whole genome shotgun (WGS) entry which is preliminary data.</text>
</comment>
<evidence type="ECO:0000313" key="1">
    <source>
        <dbReference type="EMBL" id="KAF7372461.1"/>
    </source>
</evidence>
<organism evidence="1 2">
    <name type="scientific">Mycena venus</name>
    <dbReference type="NCBI Taxonomy" id="2733690"/>
    <lineage>
        <taxon>Eukaryota</taxon>
        <taxon>Fungi</taxon>
        <taxon>Dikarya</taxon>
        <taxon>Basidiomycota</taxon>
        <taxon>Agaricomycotina</taxon>
        <taxon>Agaricomycetes</taxon>
        <taxon>Agaricomycetidae</taxon>
        <taxon>Agaricales</taxon>
        <taxon>Marasmiineae</taxon>
        <taxon>Mycenaceae</taxon>
        <taxon>Mycena</taxon>
    </lineage>
</organism>